<evidence type="ECO:0000313" key="3">
    <source>
        <dbReference type="Proteomes" id="UP000184612"/>
    </source>
</evidence>
<keyword evidence="1" id="KW-1133">Transmembrane helix</keyword>
<protein>
    <submittedName>
        <fullName evidence="2">ABC-2 type transport system permease protein</fullName>
    </submittedName>
</protein>
<sequence>MADYFKAELLKQKHSFNNIIIWLIPVINIIISMILMGPQFIQTASYNWWYVLFLPFTFTYISASIIKKERKYNFHGLFGITQNKMQLWLVKVGTATVYLFLSCLIFSLFTLLCGVTINQQIPVINNLAASAVLFLTFAWQIPFLMFITLKLNMFISVIVSIFCSLFLACIYGAGSWWWIPFAIPVRLMCPIIKVLPNGLLMEADSPLGHSNVILPGIIITVILYLAVTAVTAKLFEKQEV</sequence>
<dbReference type="EMBL" id="FRFD01000004">
    <property type="protein sequence ID" value="SHO47660.1"/>
    <property type="molecule type" value="Genomic_DNA"/>
</dbReference>
<dbReference type="CDD" id="cd21807">
    <property type="entry name" value="ABC-2_lan_permease_MutE_EpiE-like"/>
    <property type="match status" value="1"/>
</dbReference>
<dbReference type="STRING" id="1121345.SAMN02745217_01611"/>
<proteinExistence type="predicted"/>
<keyword evidence="1" id="KW-0472">Membrane</keyword>
<feature type="transmembrane region" description="Helical" evidence="1">
    <location>
        <begin position="154"/>
        <end position="179"/>
    </location>
</feature>
<feature type="transmembrane region" description="Helical" evidence="1">
    <location>
        <begin position="87"/>
        <end position="117"/>
    </location>
</feature>
<organism evidence="2 3">
    <name type="scientific">Anaerocolumna xylanovorans DSM 12503</name>
    <dbReference type="NCBI Taxonomy" id="1121345"/>
    <lineage>
        <taxon>Bacteria</taxon>
        <taxon>Bacillati</taxon>
        <taxon>Bacillota</taxon>
        <taxon>Clostridia</taxon>
        <taxon>Lachnospirales</taxon>
        <taxon>Lachnospiraceae</taxon>
        <taxon>Anaerocolumna</taxon>
    </lineage>
</organism>
<feature type="transmembrane region" description="Helical" evidence="1">
    <location>
        <begin position="212"/>
        <end position="235"/>
    </location>
</feature>
<dbReference type="InterPro" id="IPR021205">
    <property type="entry name" value="Lanti_perm_SpaE/MutE/EpiE-like"/>
</dbReference>
<dbReference type="NCBIfam" id="TIGR03732">
    <property type="entry name" value="lanti_perm_MutE"/>
    <property type="match status" value="1"/>
</dbReference>
<dbReference type="RefSeq" id="WP_073588310.1">
    <property type="nucleotide sequence ID" value="NZ_FRFD01000004.1"/>
</dbReference>
<name>A0A1M7Y5D3_9FIRM</name>
<dbReference type="AlphaFoldDB" id="A0A1M7Y5D3"/>
<keyword evidence="3" id="KW-1185">Reference proteome</keyword>
<feature type="transmembrane region" description="Helical" evidence="1">
    <location>
        <begin position="47"/>
        <end position="66"/>
    </location>
</feature>
<gene>
    <name evidence="2" type="ORF">SAMN02745217_01611</name>
</gene>
<reference evidence="2 3" key="1">
    <citation type="submission" date="2016-12" db="EMBL/GenBank/DDBJ databases">
        <authorList>
            <person name="Song W.-J."/>
            <person name="Kurnit D.M."/>
        </authorList>
    </citation>
    <scope>NUCLEOTIDE SEQUENCE [LARGE SCALE GENOMIC DNA]</scope>
    <source>
        <strain evidence="2 3">DSM 12503</strain>
    </source>
</reference>
<dbReference type="Proteomes" id="UP000184612">
    <property type="component" value="Unassembled WGS sequence"/>
</dbReference>
<accession>A0A1M7Y5D3</accession>
<evidence type="ECO:0000313" key="2">
    <source>
        <dbReference type="EMBL" id="SHO47660.1"/>
    </source>
</evidence>
<keyword evidence="1" id="KW-0812">Transmembrane</keyword>
<feature type="transmembrane region" description="Helical" evidence="1">
    <location>
        <begin position="20"/>
        <end position="41"/>
    </location>
</feature>
<evidence type="ECO:0000256" key="1">
    <source>
        <dbReference type="SAM" id="Phobius"/>
    </source>
</evidence>
<feature type="transmembrane region" description="Helical" evidence="1">
    <location>
        <begin position="123"/>
        <end position="147"/>
    </location>
</feature>